<dbReference type="Pfam" id="PF22468">
    <property type="entry name" value="ACT_9"/>
    <property type="match status" value="2"/>
</dbReference>
<dbReference type="GO" id="GO:0009570">
    <property type="term" value="C:chloroplast stroma"/>
    <property type="evidence" value="ECO:0007669"/>
    <property type="project" value="TreeGrafter"/>
</dbReference>
<organism evidence="8 9">
    <name type="scientific">Cymbomonas tetramitiformis</name>
    <dbReference type="NCBI Taxonomy" id="36881"/>
    <lineage>
        <taxon>Eukaryota</taxon>
        <taxon>Viridiplantae</taxon>
        <taxon>Chlorophyta</taxon>
        <taxon>Pyramimonadophyceae</taxon>
        <taxon>Pyramimonadales</taxon>
        <taxon>Pyramimonadaceae</taxon>
        <taxon>Cymbomonas</taxon>
    </lineage>
</organism>
<keyword evidence="4" id="KW-0808">Transferase</keyword>
<sequence length="147" mass="16085">EGITILDIISTRMLGQYGFLAKVFSVMKDNEISVDVVATSEVSVSLTLDPAKLWSRNLREEELDNLVQSFVEGGIARVTVKTGYTIISLICNVLRSSAILERAFRALDSADINVIMMSQGASKVNISLIVDESSGAKALEVLHEEFF</sequence>
<dbReference type="PROSITE" id="PS51671">
    <property type="entry name" value="ACT"/>
    <property type="match status" value="1"/>
</dbReference>
<dbReference type="GO" id="GO:0009090">
    <property type="term" value="P:homoserine biosynthetic process"/>
    <property type="evidence" value="ECO:0007669"/>
    <property type="project" value="TreeGrafter"/>
</dbReference>
<dbReference type="GO" id="GO:0004072">
    <property type="term" value="F:aspartate kinase activity"/>
    <property type="evidence" value="ECO:0007669"/>
    <property type="project" value="UniProtKB-EC"/>
</dbReference>
<keyword evidence="3" id="KW-0547">Nucleotide-binding</keyword>
<dbReference type="GO" id="GO:0005524">
    <property type="term" value="F:ATP binding"/>
    <property type="evidence" value="ECO:0007669"/>
    <property type="project" value="UniProtKB-KW"/>
</dbReference>
<gene>
    <name evidence="8" type="ORF">CYMTET_18549</name>
</gene>
<feature type="non-terminal residue" evidence="8">
    <location>
        <position position="1"/>
    </location>
</feature>
<dbReference type="GO" id="GO:0005829">
    <property type="term" value="C:cytosol"/>
    <property type="evidence" value="ECO:0007669"/>
    <property type="project" value="TreeGrafter"/>
</dbReference>
<dbReference type="InterPro" id="IPR054352">
    <property type="entry name" value="ACT_Aspartokinase"/>
</dbReference>
<accession>A0AAE0L649</accession>
<evidence type="ECO:0000256" key="3">
    <source>
        <dbReference type="ARBA" id="ARBA00022741"/>
    </source>
</evidence>
<dbReference type="EC" id="2.7.2.4" evidence="2"/>
<evidence type="ECO:0000313" key="8">
    <source>
        <dbReference type="EMBL" id="KAK3273199.1"/>
    </source>
</evidence>
<dbReference type="InterPro" id="IPR045865">
    <property type="entry name" value="ACT-like_dom_sf"/>
</dbReference>
<dbReference type="PANTHER" id="PTHR21499:SF59">
    <property type="entry name" value="ASPARTOKINASE"/>
    <property type="match status" value="1"/>
</dbReference>
<dbReference type="Gene3D" id="3.30.70.260">
    <property type="match status" value="2"/>
</dbReference>
<evidence type="ECO:0000256" key="6">
    <source>
        <dbReference type="ARBA" id="ARBA00034478"/>
    </source>
</evidence>
<dbReference type="Proteomes" id="UP001190700">
    <property type="component" value="Unassembled WGS sequence"/>
</dbReference>
<evidence type="ECO:0000256" key="1">
    <source>
        <dbReference type="ARBA" id="ARBA00010122"/>
    </source>
</evidence>
<comment type="similarity">
    <text evidence="1">Belongs to the aspartokinase family.</text>
</comment>
<evidence type="ECO:0000259" key="7">
    <source>
        <dbReference type="PROSITE" id="PS51671"/>
    </source>
</evidence>
<reference evidence="8 9" key="1">
    <citation type="journal article" date="2015" name="Genome Biol. Evol.">
        <title>Comparative Genomics of a Bacterivorous Green Alga Reveals Evolutionary Causalities and Consequences of Phago-Mixotrophic Mode of Nutrition.</title>
        <authorList>
            <person name="Burns J.A."/>
            <person name="Paasch A."/>
            <person name="Narechania A."/>
            <person name="Kim E."/>
        </authorList>
    </citation>
    <scope>NUCLEOTIDE SEQUENCE [LARGE SCALE GENOMIC DNA]</scope>
    <source>
        <strain evidence="8 9">PLY_AMNH</strain>
    </source>
</reference>
<keyword evidence="4" id="KW-0418">Kinase</keyword>
<evidence type="ECO:0000256" key="5">
    <source>
        <dbReference type="ARBA" id="ARBA00022840"/>
    </source>
</evidence>
<comment type="caution">
    <text evidence="8">The sequence shown here is derived from an EMBL/GenBank/DDBJ whole genome shotgun (WGS) entry which is preliminary data.</text>
</comment>
<dbReference type="EMBL" id="LGRX02008605">
    <property type="protein sequence ID" value="KAK3273199.1"/>
    <property type="molecule type" value="Genomic_DNA"/>
</dbReference>
<proteinExistence type="inferred from homology"/>
<evidence type="ECO:0000256" key="2">
    <source>
        <dbReference type="ARBA" id="ARBA00013059"/>
    </source>
</evidence>
<dbReference type="InterPro" id="IPR002912">
    <property type="entry name" value="ACT_dom"/>
</dbReference>
<protein>
    <recommendedName>
        <fullName evidence="2">aspartate kinase</fullName>
        <ecNumber evidence="2">2.7.2.4</ecNumber>
    </recommendedName>
</protein>
<dbReference type="PANTHER" id="PTHR21499">
    <property type="entry name" value="ASPARTATE KINASE"/>
    <property type="match status" value="1"/>
</dbReference>
<dbReference type="SUPFAM" id="SSF55021">
    <property type="entry name" value="ACT-like"/>
    <property type="match status" value="2"/>
</dbReference>
<name>A0AAE0L649_9CHLO</name>
<comment type="pathway">
    <text evidence="6">Amino-acid biosynthesis; L-methionine biosynthesis via de novo pathway.</text>
</comment>
<keyword evidence="9" id="KW-1185">Reference proteome</keyword>
<dbReference type="AlphaFoldDB" id="A0AAE0L649"/>
<dbReference type="GO" id="GO:0009089">
    <property type="term" value="P:lysine biosynthetic process via diaminopimelate"/>
    <property type="evidence" value="ECO:0007669"/>
    <property type="project" value="TreeGrafter"/>
</dbReference>
<evidence type="ECO:0000256" key="4">
    <source>
        <dbReference type="ARBA" id="ARBA00022777"/>
    </source>
</evidence>
<feature type="domain" description="ACT" evidence="7">
    <location>
        <begin position="88"/>
        <end position="147"/>
    </location>
</feature>
<keyword evidence="5" id="KW-0067">ATP-binding</keyword>
<evidence type="ECO:0000313" key="9">
    <source>
        <dbReference type="Proteomes" id="UP001190700"/>
    </source>
</evidence>